<feature type="region of interest" description="Disordered" evidence="1">
    <location>
        <begin position="122"/>
        <end position="144"/>
    </location>
</feature>
<comment type="caution">
    <text evidence="2">The sequence shown here is derived from an EMBL/GenBank/DDBJ whole genome shotgun (WGS) entry which is preliminary data.</text>
</comment>
<evidence type="ECO:0000313" key="2">
    <source>
        <dbReference type="EMBL" id="KAK5613535.1"/>
    </source>
</evidence>
<name>A0AAV9RX43_9TELE</name>
<proteinExistence type="predicted"/>
<accession>A0AAV9RX43</accession>
<dbReference type="EMBL" id="JAHHUM010001206">
    <property type="protein sequence ID" value="KAK5613535.1"/>
    <property type="molecule type" value="Genomic_DNA"/>
</dbReference>
<keyword evidence="3" id="KW-1185">Reference proteome</keyword>
<dbReference type="Proteomes" id="UP001311232">
    <property type="component" value="Unassembled WGS sequence"/>
</dbReference>
<evidence type="ECO:0000313" key="3">
    <source>
        <dbReference type="Proteomes" id="UP001311232"/>
    </source>
</evidence>
<evidence type="ECO:0000256" key="1">
    <source>
        <dbReference type="SAM" id="MobiDB-lite"/>
    </source>
</evidence>
<reference evidence="2 3" key="1">
    <citation type="submission" date="2021-06" db="EMBL/GenBank/DDBJ databases">
        <authorList>
            <person name="Palmer J.M."/>
        </authorList>
    </citation>
    <scope>NUCLEOTIDE SEQUENCE [LARGE SCALE GENOMIC DNA]</scope>
    <source>
        <strain evidence="2 3">MEX-2019</strain>
        <tissue evidence="2">Muscle</tissue>
    </source>
</reference>
<sequence>MCGAAASLGDSAVSVEDAGLLATAFPSAGRETTTPGGTTTAVEDSSLPADRLGIPAHQRFLRQKEDDGLAAGYFQALALFPVRFLTSGSKIAASSSFSRPTPAASFLALRSTGHNQKQTLFTLQRAPVQAPPPSTPRPLHHTTD</sequence>
<protein>
    <submittedName>
        <fullName evidence="2">Uncharacterized protein</fullName>
    </submittedName>
</protein>
<dbReference type="AlphaFoldDB" id="A0AAV9RX43"/>
<gene>
    <name evidence="2" type="ORF">CRENBAI_020241</name>
</gene>
<organism evidence="2 3">
    <name type="scientific">Crenichthys baileyi</name>
    <name type="common">White River springfish</name>
    <dbReference type="NCBI Taxonomy" id="28760"/>
    <lineage>
        <taxon>Eukaryota</taxon>
        <taxon>Metazoa</taxon>
        <taxon>Chordata</taxon>
        <taxon>Craniata</taxon>
        <taxon>Vertebrata</taxon>
        <taxon>Euteleostomi</taxon>
        <taxon>Actinopterygii</taxon>
        <taxon>Neopterygii</taxon>
        <taxon>Teleostei</taxon>
        <taxon>Neoteleostei</taxon>
        <taxon>Acanthomorphata</taxon>
        <taxon>Ovalentaria</taxon>
        <taxon>Atherinomorphae</taxon>
        <taxon>Cyprinodontiformes</taxon>
        <taxon>Goodeidae</taxon>
        <taxon>Crenichthys</taxon>
    </lineage>
</organism>
<feature type="region of interest" description="Disordered" evidence="1">
    <location>
        <begin position="26"/>
        <end position="49"/>
    </location>
</feature>